<dbReference type="Gene3D" id="1.25.40.390">
    <property type="match status" value="1"/>
</dbReference>
<keyword evidence="1" id="KW-0732">Signal</keyword>
<reference evidence="3" key="1">
    <citation type="submission" date="2011-06" db="EMBL/GenBank/DDBJ databases">
        <title>The complete genome of chromosome of Runella slithyformis DSM 19594.</title>
        <authorList>
            <consortium name="US DOE Joint Genome Institute (JGI-PGF)"/>
            <person name="Lucas S."/>
            <person name="Han J."/>
            <person name="Lapidus A."/>
            <person name="Bruce D."/>
            <person name="Goodwin L."/>
            <person name="Pitluck S."/>
            <person name="Peters L."/>
            <person name="Kyrpides N."/>
            <person name="Mavromatis K."/>
            <person name="Ivanova N."/>
            <person name="Ovchinnikova G."/>
            <person name="Zhang X."/>
            <person name="Misra M."/>
            <person name="Detter J.C."/>
            <person name="Tapia R."/>
            <person name="Han C."/>
            <person name="Land M."/>
            <person name="Hauser L."/>
            <person name="Markowitz V."/>
            <person name="Cheng J.-F."/>
            <person name="Hugenholtz P."/>
            <person name="Woyke T."/>
            <person name="Wu D."/>
            <person name="Tindall B."/>
            <person name="Faehrich R."/>
            <person name="Brambilla E."/>
            <person name="Klenk H.-P."/>
            <person name="Eisen J.A."/>
        </authorList>
    </citation>
    <scope>NUCLEOTIDE SEQUENCE [LARGE SCALE GENOMIC DNA]</scope>
    <source>
        <strain evidence="3">ATCC 29530 / DSM 19594 / LMG 11500 / NCIMB 11436 / LSU 4</strain>
    </source>
</reference>
<dbReference type="Pfam" id="PF12771">
    <property type="entry name" value="SusD-like_2"/>
    <property type="match status" value="1"/>
</dbReference>
<evidence type="ECO:0000313" key="3">
    <source>
        <dbReference type="Proteomes" id="UP000000493"/>
    </source>
</evidence>
<dbReference type="InterPro" id="IPR011990">
    <property type="entry name" value="TPR-like_helical_dom_sf"/>
</dbReference>
<name>A0A7U3ZLU8_RUNSL</name>
<dbReference type="AlphaFoldDB" id="A0A7U3ZLU8"/>
<sequence>MKKIINCFLLIFSILTMSGCDRFLDVNTDPNNPSQPVLELLLPATQVSLGVNIGGGTLNRVATVVMQHATIGGFSRFDYTGSTFQTNWNNLYAQALNDIEIIIKNGTETKSFGYVGMAKIEKAYIYSIMVDLWGDVPYTEAVQGEPNLTPKFDKGEDVYKDLFRLIDEGIADLNRNPYISPGTADLFYRGDRALWVRAANTLKLKLLNQIRLVPSERERVIRDINALIAANQLITTGTQDWVFRFGTTETPQNRHPNHISEYRATKDFYMDQGFMESLLNADDLRLRYYIYRQNANAGVNFTTTGNGYGGRFTGDPTGIPADNAQRSTFGIYPYGGLYDNNPIRNLPTTLQFLTNTGTNTPAAHRIVGTSDGSGAGIFPIATSYMTNFILAETALTLGTSGEARTYLQNGITQHLQAINTFLTSPGNLGPQIPQATSTAFVNRILTQYDAATTPAARLNIVMNQKYIAMYGNGIESYNDYRRTGIPTLMTPIAPVNPFPLRFLYSLRELTTNPNAPAQNNFVTPVFWDL</sequence>
<gene>
    <name evidence="2" type="ordered locus">Runsl_3212</name>
</gene>
<dbReference type="SUPFAM" id="SSF48452">
    <property type="entry name" value="TPR-like"/>
    <property type="match status" value="1"/>
</dbReference>
<reference evidence="2 3" key="2">
    <citation type="journal article" date="2012" name="Stand. Genomic Sci.">
        <title>Complete genome sequence of the aquatic bacterium Runella slithyformis type strain (LSU 4(T)).</title>
        <authorList>
            <person name="Copeland A."/>
            <person name="Zhang X."/>
            <person name="Misra M."/>
            <person name="Lapidus A."/>
            <person name="Nolan M."/>
            <person name="Lucas S."/>
            <person name="Deshpande S."/>
            <person name="Cheng J.F."/>
            <person name="Tapia R."/>
            <person name="Goodwin L.A."/>
            <person name="Pitluck S."/>
            <person name="Liolios K."/>
            <person name="Pagani I."/>
            <person name="Ivanova N."/>
            <person name="Mikhailova N."/>
            <person name="Pati A."/>
            <person name="Chen A."/>
            <person name="Palaniappan K."/>
            <person name="Land M."/>
            <person name="Hauser L."/>
            <person name="Pan C."/>
            <person name="Jeffries C.D."/>
            <person name="Detter J.C."/>
            <person name="Brambilla E.M."/>
            <person name="Rohde M."/>
            <person name="Djao O.D."/>
            <person name="Goker M."/>
            <person name="Sikorski J."/>
            <person name="Tindall B.J."/>
            <person name="Woyke T."/>
            <person name="Bristow J."/>
            <person name="Eisen J.A."/>
            <person name="Markowitz V."/>
            <person name="Hugenholtz P."/>
            <person name="Kyrpides N.C."/>
            <person name="Klenk H.P."/>
            <person name="Mavromatis K."/>
        </authorList>
    </citation>
    <scope>NUCLEOTIDE SEQUENCE [LARGE SCALE GENOMIC DNA]</scope>
    <source>
        <strain evidence="3">ATCC 29530 / DSM 19594 / LMG 11500 / NCIMB 11436 / LSU 4</strain>
    </source>
</reference>
<dbReference type="InterPro" id="IPR041662">
    <property type="entry name" value="SusD-like_2"/>
</dbReference>
<evidence type="ECO:0008006" key="4">
    <source>
        <dbReference type="Google" id="ProtNLM"/>
    </source>
</evidence>
<feature type="chain" id="PRO_5031126105" description="SusD/RagB family nutrient-binding outer membrane lipoprotein" evidence="1">
    <location>
        <begin position="19"/>
        <end position="529"/>
    </location>
</feature>
<dbReference type="KEGG" id="rsi:Runsl_3212"/>
<protein>
    <recommendedName>
        <fullName evidence="4">SusD/RagB family nutrient-binding outer membrane lipoprotein</fullName>
    </recommendedName>
</protein>
<dbReference type="EMBL" id="CP002859">
    <property type="protein sequence ID" value="AEI49591.1"/>
    <property type="molecule type" value="Genomic_DNA"/>
</dbReference>
<keyword evidence="3" id="KW-1185">Reference proteome</keyword>
<dbReference type="RefSeq" id="WP_013928898.1">
    <property type="nucleotide sequence ID" value="NC_015703.1"/>
</dbReference>
<dbReference type="PROSITE" id="PS51257">
    <property type="entry name" value="PROKAR_LIPOPROTEIN"/>
    <property type="match status" value="1"/>
</dbReference>
<evidence type="ECO:0000256" key="1">
    <source>
        <dbReference type="SAM" id="SignalP"/>
    </source>
</evidence>
<evidence type="ECO:0000313" key="2">
    <source>
        <dbReference type="EMBL" id="AEI49591.1"/>
    </source>
</evidence>
<proteinExistence type="predicted"/>
<feature type="signal peptide" evidence="1">
    <location>
        <begin position="1"/>
        <end position="18"/>
    </location>
</feature>
<organism evidence="2 3">
    <name type="scientific">Runella slithyformis (strain ATCC 29530 / DSM 19594 / LMG 11500 / NCIMB 11436 / LSU 4)</name>
    <dbReference type="NCBI Taxonomy" id="761193"/>
    <lineage>
        <taxon>Bacteria</taxon>
        <taxon>Pseudomonadati</taxon>
        <taxon>Bacteroidota</taxon>
        <taxon>Cytophagia</taxon>
        <taxon>Cytophagales</taxon>
        <taxon>Spirosomataceae</taxon>
        <taxon>Runella</taxon>
    </lineage>
</organism>
<accession>A0A7U3ZLU8</accession>
<dbReference type="Proteomes" id="UP000000493">
    <property type="component" value="Chromosome"/>
</dbReference>